<gene>
    <name evidence="2" type="ORF">RJ639_009704</name>
</gene>
<dbReference type="PANTHER" id="PTHR31860:SF4">
    <property type="entry name" value="OS02G0637800 PROTEIN"/>
    <property type="match status" value="1"/>
</dbReference>
<reference evidence="2" key="1">
    <citation type="submission" date="2022-12" db="EMBL/GenBank/DDBJ databases">
        <title>Draft genome assemblies for two species of Escallonia (Escalloniales).</title>
        <authorList>
            <person name="Chanderbali A."/>
            <person name="Dervinis C."/>
            <person name="Anghel I."/>
            <person name="Soltis D."/>
            <person name="Soltis P."/>
            <person name="Zapata F."/>
        </authorList>
    </citation>
    <scope>NUCLEOTIDE SEQUENCE</scope>
    <source>
        <strain evidence="2">UCBG64.0493</strain>
        <tissue evidence="2">Leaf</tissue>
    </source>
</reference>
<keyword evidence="1" id="KW-1133">Transmembrane helix</keyword>
<proteinExistence type="predicted"/>
<accession>A0AA89ARZ2</accession>
<dbReference type="Pfam" id="PF04842">
    <property type="entry name" value="DUF639"/>
    <property type="match status" value="1"/>
</dbReference>
<keyword evidence="3" id="KW-1185">Reference proteome</keyword>
<feature type="transmembrane region" description="Helical" evidence="1">
    <location>
        <begin position="583"/>
        <end position="601"/>
    </location>
</feature>
<dbReference type="EMBL" id="JAVXUP010001340">
    <property type="protein sequence ID" value="KAK3012887.1"/>
    <property type="molecule type" value="Genomic_DNA"/>
</dbReference>
<feature type="transmembrane region" description="Helical" evidence="1">
    <location>
        <begin position="666"/>
        <end position="692"/>
    </location>
</feature>
<evidence type="ECO:0000313" key="2">
    <source>
        <dbReference type="EMBL" id="KAK3012887.1"/>
    </source>
</evidence>
<comment type="caution">
    <text evidence="2">The sequence shown here is derived from an EMBL/GenBank/DDBJ whole genome shotgun (WGS) entry which is preliminary data.</text>
</comment>
<sequence length="736" mass="82520">MEDIRRQHTNSPNSHRDGLSFFKSIFFNKSGSSNGPDADSSEAITAAASPNEAIPSLSPLANSVISRCSKILRVSIEELQCHFETELPESVKQPPNSARNLLEFCSYRALHLLTGRPNYLKDKEFSRLTYDMMLAWEAPDLNSEPLENAQGTASSSNQEAEDEDGWSLFYSSSTNLAVQVDGKKTVGMEAFSRIAPACAVVADIITVDNLFDALTNSSSHRLHFLIYDKYLRSLEKVIKSVNSAFGPQLISKLHLAEGEIILDIDGTIPTQPVLQHIGLSSWPGRLTLTNYALYFESLGVGLYEKAVRYDLATDMKQVIKPELTGPLGARLFDKAVMYKATPMAEPIYLDFPEFKGSSRRDYWLDICLEIMRAHKFIRRYNLKEIQQTEVLARAVLGIFRCRAVKEAFQIFSSHYKTLLCFNLAESLPGGDRIFETLSSRLALLNASGSQRDSLGSPNRKMHLTLPFSVLTLSRLKIMTGKEALVDGEKETLDPVGDVCVGETNPLEIAVKQSKQDIGRAEAAQATVDQVKVEGIDTNIAVMKELLFPLIETFKRIQLLASWEDPTKSTMFLMLVSYTILRGWIKYAVSSIIGSIAMLMLWRRHTNKGRPLEAFNITAPPTRNAVEQLLTLQEAISQVEALIQSGNIILLKVRALLFAALPQATDFIALSLVFMAVIFALVPLNYITLLLFLEAFTREMPLRKATSDRWLRRVREWWFRIPAAPVQLIKPDDKKRN</sequence>
<dbReference type="AlphaFoldDB" id="A0AA89ARZ2"/>
<dbReference type="Proteomes" id="UP001188597">
    <property type="component" value="Unassembled WGS sequence"/>
</dbReference>
<dbReference type="PANTHER" id="PTHR31860">
    <property type="entry name" value="HEAT-INDUCIBLE TRANSCRIPTION REPRESSOR (DUF639)-RELATED"/>
    <property type="match status" value="1"/>
</dbReference>
<protein>
    <submittedName>
        <fullName evidence="2">Uncharacterized protein</fullName>
    </submittedName>
</protein>
<keyword evidence="1" id="KW-0472">Membrane</keyword>
<dbReference type="InterPro" id="IPR006927">
    <property type="entry name" value="DUF639"/>
</dbReference>
<keyword evidence="1" id="KW-0812">Transmembrane</keyword>
<evidence type="ECO:0000313" key="3">
    <source>
        <dbReference type="Proteomes" id="UP001188597"/>
    </source>
</evidence>
<name>A0AA89ARZ2_9ASTE</name>
<evidence type="ECO:0000256" key="1">
    <source>
        <dbReference type="SAM" id="Phobius"/>
    </source>
</evidence>
<organism evidence="2 3">
    <name type="scientific">Escallonia herrerae</name>
    <dbReference type="NCBI Taxonomy" id="1293975"/>
    <lineage>
        <taxon>Eukaryota</taxon>
        <taxon>Viridiplantae</taxon>
        <taxon>Streptophyta</taxon>
        <taxon>Embryophyta</taxon>
        <taxon>Tracheophyta</taxon>
        <taxon>Spermatophyta</taxon>
        <taxon>Magnoliopsida</taxon>
        <taxon>eudicotyledons</taxon>
        <taxon>Gunneridae</taxon>
        <taxon>Pentapetalae</taxon>
        <taxon>asterids</taxon>
        <taxon>campanulids</taxon>
        <taxon>Escalloniales</taxon>
        <taxon>Escalloniaceae</taxon>
        <taxon>Escallonia</taxon>
    </lineage>
</organism>